<evidence type="ECO:0000259" key="10">
    <source>
        <dbReference type="PROSITE" id="PS51192"/>
    </source>
</evidence>
<evidence type="ECO:0000256" key="2">
    <source>
        <dbReference type="ARBA" id="ARBA00022801"/>
    </source>
</evidence>
<dbReference type="GO" id="GO:0003724">
    <property type="term" value="F:RNA helicase activity"/>
    <property type="evidence" value="ECO:0007669"/>
    <property type="project" value="UniProtKB-EC"/>
</dbReference>
<dbReference type="PROSITE" id="PS51194">
    <property type="entry name" value="HELICASE_CTER"/>
    <property type="match status" value="1"/>
</dbReference>
<dbReference type="InterPro" id="IPR014014">
    <property type="entry name" value="RNA_helicase_DEAD_Q_motif"/>
</dbReference>
<evidence type="ECO:0000313" key="13">
    <source>
        <dbReference type="EMBL" id="CAI6364391.1"/>
    </source>
</evidence>
<keyword evidence="4 7" id="KW-0067">ATP-binding</keyword>
<feature type="short sequence motif" description="Q motif" evidence="6">
    <location>
        <begin position="484"/>
        <end position="512"/>
    </location>
</feature>
<evidence type="ECO:0000256" key="9">
    <source>
        <dbReference type="SAM" id="MobiDB-lite"/>
    </source>
</evidence>
<keyword evidence="3 7" id="KW-0347">Helicase</keyword>
<dbReference type="GO" id="GO:0005524">
    <property type="term" value="F:ATP binding"/>
    <property type="evidence" value="ECO:0007669"/>
    <property type="project" value="UniProtKB-UniRule"/>
</dbReference>
<evidence type="ECO:0000256" key="6">
    <source>
        <dbReference type="PROSITE-ProRule" id="PRU00552"/>
    </source>
</evidence>
<dbReference type="SUPFAM" id="SSF52540">
    <property type="entry name" value="P-loop containing nucleoside triphosphate hydrolases"/>
    <property type="match status" value="2"/>
</dbReference>
<evidence type="ECO:0000256" key="7">
    <source>
        <dbReference type="RuleBase" id="RU365068"/>
    </source>
</evidence>
<dbReference type="EMBL" id="CARXXK010000003">
    <property type="protein sequence ID" value="CAI6364391.1"/>
    <property type="molecule type" value="Genomic_DNA"/>
</dbReference>
<keyword evidence="14" id="KW-1185">Reference proteome</keyword>
<gene>
    <name evidence="13" type="ORF">MEUPH1_LOCUS19221</name>
</gene>
<keyword evidence="2 7" id="KW-0378">Hydrolase</keyword>
<feature type="compositionally biased region" description="Polar residues" evidence="9">
    <location>
        <begin position="452"/>
        <end position="467"/>
    </location>
</feature>
<comment type="domain">
    <text evidence="7">The Q motif is unique to and characteristic of the DEAD box family of RNA helicases and controls ATP binding and hydrolysis.</text>
</comment>
<name>A0AAV0X9M9_9HEMI</name>
<dbReference type="Gene3D" id="3.40.50.300">
    <property type="entry name" value="P-loop containing nucleotide triphosphate hydrolases"/>
    <property type="match status" value="2"/>
</dbReference>
<dbReference type="InterPro" id="IPR011545">
    <property type="entry name" value="DEAD/DEAH_box_helicase_dom"/>
</dbReference>
<dbReference type="InterPro" id="IPR014001">
    <property type="entry name" value="Helicase_ATP-bd"/>
</dbReference>
<accession>A0AAV0X9M9</accession>
<evidence type="ECO:0000256" key="8">
    <source>
        <dbReference type="SAM" id="Coils"/>
    </source>
</evidence>
<feature type="domain" description="DEAD-box RNA helicase Q" evidence="12">
    <location>
        <begin position="484"/>
        <end position="512"/>
    </location>
</feature>
<dbReference type="Pfam" id="PF00270">
    <property type="entry name" value="DEAD"/>
    <property type="match status" value="1"/>
</dbReference>
<protein>
    <recommendedName>
        <fullName evidence="7">ATP-dependent RNA helicase</fullName>
        <ecNumber evidence="7">3.6.4.13</ecNumber>
    </recommendedName>
</protein>
<feature type="coiled-coil region" evidence="8">
    <location>
        <begin position="2"/>
        <end position="59"/>
    </location>
</feature>
<comment type="similarity">
    <text evidence="7">Belongs to the DEAD box helicase family.</text>
</comment>
<dbReference type="PROSITE" id="PS51192">
    <property type="entry name" value="HELICASE_ATP_BIND_1"/>
    <property type="match status" value="1"/>
</dbReference>
<dbReference type="GO" id="GO:0016787">
    <property type="term" value="F:hydrolase activity"/>
    <property type="evidence" value="ECO:0007669"/>
    <property type="project" value="UniProtKB-KW"/>
</dbReference>
<dbReference type="Proteomes" id="UP001160148">
    <property type="component" value="Unassembled WGS sequence"/>
</dbReference>
<feature type="region of interest" description="Disordered" evidence="9">
    <location>
        <begin position="452"/>
        <end position="474"/>
    </location>
</feature>
<evidence type="ECO:0000259" key="12">
    <source>
        <dbReference type="PROSITE" id="PS51195"/>
    </source>
</evidence>
<dbReference type="SMART" id="SM00487">
    <property type="entry name" value="DEXDc"/>
    <property type="match status" value="1"/>
</dbReference>
<dbReference type="AlphaFoldDB" id="A0AAV0X9M9"/>
<dbReference type="GO" id="GO:0003723">
    <property type="term" value="F:RNA binding"/>
    <property type="evidence" value="ECO:0007669"/>
    <property type="project" value="UniProtKB-UniRule"/>
</dbReference>
<dbReference type="EC" id="3.6.4.13" evidence="7"/>
<evidence type="ECO:0000256" key="1">
    <source>
        <dbReference type="ARBA" id="ARBA00022741"/>
    </source>
</evidence>
<evidence type="ECO:0000259" key="11">
    <source>
        <dbReference type="PROSITE" id="PS51194"/>
    </source>
</evidence>
<comment type="catalytic activity">
    <reaction evidence="7">
        <text>ATP + H2O = ADP + phosphate + H(+)</text>
        <dbReference type="Rhea" id="RHEA:13065"/>
        <dbReference type="ChEBI" id="CHEBI:15377"/>
        <dbReference type="ChEBI" id="CHEBI:15378"/>
        <dbReference type="ChEBI" id="CHEBI:30616"/>
        <dbReference type="ChEBI" id="CHEBI:43474"/>
        <dbReference type="ChEBI" id="CHEBI:456216"/>
        <dbReference type="EC" id="3.6.4.13"/>
    </reaction>
</comment>
<evidence type="ECO:0000256" key="5">
    <source>
        <dbReference type="ARBA" id="ARBA00022884"/>
    </source>
</evidence>
<reference evidence="13 14" key="1">
    <citation type="submission" date="2023-01" db="EMBL/GenBank/DDBJ databases">
        <authorList>
            <person name="Whitehead M."/>
        </authorList>
    </citation>
    <scope>NUCLEOTIDE SEQUENCE [LARGE SCALE GENOMIC DNA]</scope>
</reference>
<feature type="domain" description="Helicase C-terminal" evidence="11">
    <location>
        <begin position="694"/>
        <end position="850"/>
    </location>
</feature>
<evidence type="ECO:0000313" key="14">
    <source>
        <dbReference type="Proteomes" id="UP001160148"/>
    </source>
</evidence>
<proteinExistence type="inferred from homology"/>
<dbReference type="InterPro" id="IPR027417">
    <property type="entry name" value="P-loop_NTPase"/>
</dbReference>
<feature type="domain" description="Helicase ATP-binding" evidence="10">
    <location>
        <begin position="515"/>
        <end position="680"/>
    </location>
</feature>
<dbReference type="Pfam" id="PF00271">
    <property type="entry name" value="Helicase_C"/>
    <property type="match status" value="1"/>
</dbReference>
<keyword evidence="1 7" id="KW-0547">Nucleotide-binding</keyword>
<keyword evidence="5 7" id="KW-0694">RNA-binding</keyword>
<organism evidence="13 14">
    <name type="scientific">Macrosiphum euphorbiae</name>
    <name type="common">potato aphid</name>
    <dbReference type="NCBI Taxonomy" id="13131"/>
    <lineage>
        <taxon>Eukaryota</taxon>
        <taxon>Metazoa</taxon>
        <taxon>Ecdysozoa</taxon>
        <taxon>Arthropoda</taxon>
        <taxon>Hexapoda</taxon>
        <taxon>Insecta</taxon>
        <taxon>Pterygota</taxon>
        <taxon>Neoptera</taxon>
        <taxon>Paraneoptera</taxon>
        <taxon>Hemiptera</taxon>
        <taxon>Sternorrhyncha</taxon>
        <taxon>Aphidomorpha</taxon>
        <taxon>Aphidoidea</taxon>
        <taxon>Aphididae</taxon>
        <taxon>Macrosiphini</taxon>
        <taxon>Macrosiphum</taxon>
    </lineage>
</organism>
<keyword evidence="8" id="KW-0175">Coiled coil</keyword>
<dbReference type="PROSITE" id="PS51195">
    <property type="entry name" value="Q_MOTIF"/>
    <property type="match status" value="1"/>
</dbReference>
<evidence type="ECO:0000256" key="3">
    <source>
        <dbReference type="ARBA" id="ARBA00022806"/>
    </source>
</evidence>
<dbReference type="InterPro" id="IPR001650">
    <property type="entry name" value="Helicase_C-like"/>
</dbReference>
<evidence type="ECO:0000256" key="4">
    <source>
        <dbReference type="ARBA" id="ARBA00022840"/>
    </source>
</evidence>
<sequence length="852" mass="96361">MMESELKNQNDLLEQLKSLRSEKELLEKHVFVLNECLSVEELKTKISSLEKKKEMLVSLEGVIGRLRSEIEPLKYLKSVLKTKLGDESKIQSNNIGSESVEETLEARAESKLRKQINAVLKYHSDFENNTQSNVGSECCIDTGFYVPKIDFKLYNDSSVDVQPKSTHSGNFKLDIYPKLKDVNLIDAFQKPIPSKSNSVSTVNDGSLDECMQLLDQYDVVTDQEILNFPTEENDLKSQRVDKEPTNLIDIENKIQDAQIKTIETHYFDADSKIKFKSQVPIKNDFKSQSGDQEPTNNIGIENKIQDAQKDTAVIYCFDADGKIKSKSQVPIKKDLELCSNSSVNPVSATFENASSKLHEASTSQPTLNKESLCSDSNVSIGDLLLKIPHLLLQQGIDYIQDEEDVNQSLKNVNVSTDISSKEHNKLNKKNKFEKEFNKLVNDCTNVLLNSSQTTEKTNVSPKQTESGQYDELPPNVSNSECSINSFNDMNLKIDILRGIYSLGFVNPTALQKRIVVHSINGRDIIVFAGPGNGRTMMFTIPLLQRIKTNLNECQALVLVPTRDLAVHIQKIIMSVGDFLGVNVCIGGDNVPRKLSVVPHVVVGTPAGVSNMISCKSLRTGSIQTVVINKAEKMLTSNCTILIEEIMKKITRTRQVTLLTSDKLDHVLDIYMESLRDPLVIINDQEKEYDLLKNLPKQFYLNIQKEWKVNALCEINETLKIQRSIIFCNTLDRAQKLCESLQRLEYAVSLFHLEMNAHDREQKLDMFSSNNLKMLITTDPIKGSQFQQASWIINYDLPINPICYLDRVAKCAENIKVINLIDEDDDQIKLAIETHNKSYMIQMPLNMIDLLQY</sequence>
<dbReference type="PANTHER" id="PTHR24031">
    <property type="entry name" value="RNA HELICASE"/>
    <property type="match status" value="1"/>
</dbReference>
<comment type="function">
    <text evidence="7">RNA helicase.</text>
</comment>
<comment type="caution">
    <text evidence="13">The sequence shown here is derived from an EMBL/GenBank/DDBJ whole genome shotgun (WGS) entry which is preliminary data.</text>
</comment>